<reference evidence="3" key="1">
    <citation type="journal article" date="2017" name="Cell">
        <title>Insights into land plant evolution garnered from the Marchantia polymorpha genome.</title>
        <authorList>
            <person name="Bowman J.L."/>
            <person name="Kohchi T."/>
            <person name="Yamato K.T."/>
            <person name="Jenkins J."/>
            <person name="Shu S."/>
            <person name="Ishizaki K."/>
            <person name="Yamaoka S."/>
            <person name="Nishihama R."/>
            <person name="Nakamura Y."/>
            <person name="Berger F."/>
            <person name="Adam C."/>
            <person name="Aki S.S."/>
            <person name="Althoff F."/>
            <person name="Araki T."/>
            <person name="Arteaga-Vazquez M.A."/>
            <person name="Balasubrmanian S."/>
            <person name="Barry K."/>
            <person name="Bauer D."/>
            <person name="Boehm C.R."/>
            <person name="Briginshaw L."/>
            <person name="Caballero-Perez J."/>
            <person name="Catarino B."/>
            <person name="Chen F."/>
            <person name="Chiyoda S."/>
            <person name="Chovatia M."/>
            <person name="Davies K.M."/>
            <person name="Delmans M."/>
            <person name="Demura T."/>
            <person name="Dierschke T."/>
            <person name="Dolan L."/>
            <person name="Dorantes-Acosta A.E."/>
            <person name="Eklund D.M."/>
            <person name="Florent S.N."/>
            <person name="Flores-Sandoval E."/>
            <person name="Fujiyama A."/>
            <person name="Fukuzawa H."/>
            <person name="Galik B."/>
            <person name="Grimanelli D."/>
            <person name="Grimwood J."/>
            <person name="Grossniklaus U."/>
            <person name="Hamada T."/>
            <person name="Haseloff J."/>
            <person name="Hetherington A.J."/>
            <person name="Higo A."/>
            <person name="Hirakawa Y."/>
            <person name="Hundley H.N."/>
            <person name="Ikeda Y."/>
            <person name="Inoue K."/>
            <person name="Inoue S.I."/>
            <person name="Ishida S."/>
            <person name="Jia Q."/>
            <person name="Kakita M."/>
            <person name="Kanazawa T."/>
            <person name="Kawai Y."/>
            <person name="Kawashima T."/>
            <person name="Kennedy M."/>
            <person name="Kinose K."/>
            <person name="Kinoshita T."/>
            <person name="Kohara Y."/>
            <person name="Koide E."/>
            <person name="Komatsu K."/>
            <person name="Kopischke S."/>
            <person name="Kubo M."/>
            <person name="Kyozuka J."/>
            <person name="Lagercrantz U."/>
            <person name="Lin S.S."/>
            <person name="Lindquist E."/>
            <person name="Lipzen A.M."/>
            <person name="Lu C.W."/>
            <person name="De Luna E."/>
            <person name="Martienssen R.A."/>
            <person name="Minamino N."/>
            <person name="Mizutani M."/>
            <person name="Mizutani M."/>
            <person name="Mochizuki N."/>
            <person name="Monte I."/>
            <person name="Mosher R."/>
            <person name="Nagasaki H."/>
            <person name="Nakagami H."/>
            <person name="Naramoto S."/>
            <person name="Nishitani K."/>
            <person name="Ohtani M."/>
            <person name="Okamoto T."/>
            <person name="Okumura M."/>
            <person name="Phillips J."/>
            <person name="Pollak B."/>
            <person name="Reinders A."/>
            <person name="Rovekamp M."/>
            <person name="Sano R."/>
            <person name="Sawa S."/>
            <person name="Schmid M.W."/>
            <person name="Shirakawa M."/>
            <person name="Solano R."/>
            <person name="Spunde A."/>
            <person name="Suetsugu N."/>
            <person name="Sugano S."/>
            <person name="Sugiyama A."/>
            <person name="Sun R."/>
            <person name="Suzuki Y."/>
            <person name="Takenaka M."/>
            <person name="Takezawa D."/>
            <person name="Tomogane H."/>
            <person name="Tsuzuki M."/>
            <person name="Ueda T."/>
            <person name="Umeda M."/>
            <person name="Ward J.M."/>
            <person name="Watanabe Y."/>
            <person name="Yazaki K."/>
            <person name="Yokoyama R."/>
            <person name="Yoshitake Y."/>
            <person name="Yotsui I."/>
            <person name="Zachgo S."/>
            <person name="Schmutz J."/>
        </authorList>
    </citation>
    <scope>NUCLEOTIDE SEQUENCE [LARGE SCALE GENOMIC DNA]</scope>
    <source>
        <strain evidence="3">Tak-1</strain>
    </source>
</reference>
<accession>A0A2R6X4Z1</accession>
<proteinExistence type="predicted"/>
<dbReference type="Proteomes" id="UP000244005">
    <property type="component" value="Unassembled WGS sequence"/>
</dbReference>
<dbReference type="Gramene" id="Mp1g09050.1">
    <property type="protein sequence ID" value="Mp1g09050.1.cds1"/>
    <property type="gene ID" value="Mp1g09050"/>
</dbReference>
<name>A0A2R6X4Z1_MARPO</name>
<dbReference type="EMBL" id="KZ772708">
    <property type="protein sequence ID" value="PTQ41173.1"/>
    <property type="molecule type" value="Genomic_DNA"/>
</dbReference>
<keyword evidence="3" id="KW-1185">Reference proteome</keyword>
<dbReference type="AlphaFoldDB" id="A0A2R6X4Z1"/>
<evidence type="ECO:0000313" key="3">
    <source>
        <dbReference type="Proteomes" id="UP000244005"/>
    </source>
</evidence>
<feature type="compositionally biased region" description="Polar residues" evidence="1">
    <location>
        <begin position="10"/>
        <end position="20"/>
    </location>
</feature>
<feature type="region of interest" description="Disordered" evidence="1">
    <location>
        <begin position="1"/>
        <end position="63"/>
    </location>
</feature>
<sequence>MFRGERQSVAVKNTHSGDSTSYHRWELSGIKSSTEAAGMRSKSAQKGNLDPRSLLRKRQQQNLRGKVKVAVYGDPLFPCSSSRHVTIAPRSWKTQKS</sequence>
<gene>
    <name evidence="2" type="ORF">MARPO_0036s0145</name>
</gene>
<protein>
    <submittedName>
        <fullName evidence="2">Uncharacterized protein</fullName>
    </submittedName>
</protein>
<evidence type="ECO:0000313" key="2">
    <source>
        <dbReference type="EMBL" id="PTQ41173.1"/>
    </source>
</evidence>
<organism evidence="2 3">
    <name type="scientific">Marchantia polymorpha</name>
    <name type="common">Common liverwort</name>
    <name type="synonym">Marchantia aquatica</name>
    <dbReference type="NCBI Taxonomy" id="3197"/>
    <lineage>
        <taxon>Eukaryota</taxon>
        <taxon>Viridiplantae</taxon>
        <taxon>Streptophyta</taxon>
        <taxon>Embryophyta</taxon>
        <taxon>Marchantiophyta</taxon>
        <taxon>Marchantiopsida</taxon>
        <taxon>Marchantiidae</taxon>
        <taxon>Marchantiales</taxon>
        <taxon>Marchantiaceae</taxon>
        <taxon>Marchantia</taxon>
    </lineage>
</organism>
<evidence type="ECO:0000256" key="1">
    <source>
        <dbReference type="SAM" id="MobiDB-lite"/>
    </source>
</evidence>